<feature type="signal peptide" evidence="1">
    <location>
        <begin position="1"/>
        <end position="23"/>
    </location>
</feature>
<name>A0A1M7U611_9FIRM</name>
<dbReference type="AlphaFoldDB" id="A0A1M7U611"/>
<organism evidence="2 3">
    <name type="scientific">Desulfitobacterium chlororespirans DSM 11544</name>
    <dbReference type="NCBI Taxonomy" id="1121395"/>
    <lineage>
        <taxon>Bacteria</taxon>
        <taxon>Bacillati</taxon>
        <taxon>Bacillota</taxon>
        <taxon>Clostridia</taxon>
        <taxon>Eubacteriales</taxon>
        <taxon>Desulfitobacteriaceae</taxon>
        <taxon>Desulfitobacterium</taxon>
    </lineage>
</organism>
<dbReference type="InterPro" id="IPR019198">
    <property type="entry name" value="Beta_propeller_containing"/>
</dbReference>
<dbReference type="EMBL" id="FRDN01000009">
    <property type="protein sequence ID" value="SHN78345.1"/>
    <property type="molecule type" value="Genomic_DNA"/>
</dbReference>
<gene>
    <name evidence="2" type="ORF">SAMN02745215_03040</name>
</gene>
<protein>
    <submittedName>
        <fullName evidence="2">Beta propeller domain-containing protein</fullName>
    </submittedName>
</protein>
<accession>A0A1M7U611</accession>
<dbReference type="Proteomes" id="UP000184010">
    <property type="component" value="Unassembled WGS sequence"/>
</dbReference>
<keyword evidence="3" id="KW-1185">Reference proteome</keyword>
<evidence type="ECO:0000313" key="2">
    <source>
        <dbReference type="EMBL" id="SHN78345.1"/>
    </source>
</evidence>
<feature type="chain" id="PRO_5038557781" evidence="1">
    <location>
        <begin position="24"/>
        <end position="369"/>
    </location>
</feature>
<reference evidence="3" key="1">
    <citation type="submission" date="2016-12" db="EMBL/GenBank/DDBJ databases">
        <authorList>
            <person name="Varghese N."/>
            <person name="Submissions S."/>
        </authorList>
    </citation>
    <scope>NUCLEOTIDE SEQUENCE [LARGE SCALE GENOMIC DNA]</scope>
    <source>
        <strain evidence="3">DSM 11544</strain>
    </source>
</reference>
<sequence length="369" mass="40770">MKRQKMGLVLVMACLITLLGWNAYQTKTIAASGDKKIGAEGPQEVGQEVPVEPLPTVGSFENFKKLMAEAQSHTQNIMMYSGGDMAAAESVLRAPADSSAMGGLLNGDGAARAGSVVQNGKPDYSETNVQVQGVDEADTVKTDGEYIYKITDNQLIIAKAYPVEEMEVVATLQFDGEVHPLEMYVDDRHLTVILNQSYDWRQVYPAPAPPFENSVKVLIYDLADRSNLKQVREIELDGSYLSSRKIGDILYLVNNKYISLYRLQEQPEALMTPGYRDSLEGGEIQRIGYEEICYFPGSPQPNYLLIAGIDLGNLSTKKTEVKTYLGAGQNIYSSLENLYGPYPNINTSKSSPFRSRLIRQAAIPLPYPE</sequence>
<proteinExistence type="predicted"/>
<dbReference type="Pfam" id="PF09826">
    <property type="entry name" value="Beta_propel"/>
    <property type="match status" value="1"/>
</dbReference>
<dbReference type="STRING" id="1121395.SAMN02745215_03040"/>
<keyword evidence="1" id="KW-0732">Signal</keyword>
<dbReference type="RefSeq" id="WP_282433372.1">
    <property type="nucleotide sequence ID" value="NZ_FRDN01000009.1"/>
</dbReference>
<evidence type="ECO:0000256" key="1">
    <source>
        <dbReference type="SAM" id="SignalP"/>
    </source>
</evidence>
<evidence type="ECO:0000313" key="3">
    <source>
        <dbReference type="Proteomes" id="UP000184010"/>
    </source>
</evidence>